<dbReference type="EMBL" id="CP000975">
    <property type="protein sequence ID" value="ACD82280.1"/>
    <property type="molecule type" value="Genomic_DNA"/>
</dbReference>
<dbReference type="STRING" id="481448.Minf_0220"/>
<accession>B3DXP6</accession>
<dbReference type="KEGG" id="min:Minf_0220"/>
<protein>
    <submittedName>
        <fullName evidence="1">Uncharacterized protein</fullName>
    </submittedName>
</protein>
<reference evidence="1 2" key="1">
    <citation type="journal article" date="2008" name="Biol. Direct">
        <title>Complete genome sequence of the extremely acidophilic methanotroph isolate V4, Methylacidiphilum infernorum, a representative of the bacterial phylum Verrucomicrobia.</title>
        <authorList>
            <person name="Hou S."/>
            <person name="Makarova K.S."/>
            <person name="Saw J.H."/>
            <person name="Senin P."/>
            <person name="Ly B.V."/>
            <person name="Zhou Z."/>
            <person name="Ren Y."/>
            <person name="Wang J."/>
            <person name="Galperin M.Y."/>
            <person name="Omelchenko M.V."/>
            <person name="Wolf Y.I."/>
            <person name="Yutin N."/>
            <person name="Koonin E.V."/>
            <person name="Stott M.B."/>
            <person name="Mountain B.W."/>
            <person name="Crowe M.A."/>
            <person name="Smirnova A.V."/>
            <person name="Dunfield P.F."/>
            <person name="Feng L."/>
            <person name="Wang L."/>
            <person name="Alam M."/>
        </authorList>
    </citation>
    <scope>NUCLEOTIDE SEQUENCE [LARGE SCALE GENOMIC DNA]</scope>
    <source>
        <strain evidence="2">Isolate V4</strain>
    </source>
</reference>
<gene>
    <name evidence="1" type="ordered locus">Minf_0220</name>
</gene>
<dbReference type="HOGENOM" id="CLU_3404340_0_0_0"/>
<evidence type="ECO:0000313" key="1">
    <source>
        <dbReference type="EMBL" id="ACD82280.1"/>
    </source>
</evidence>
<proteinExistence type="predicted"/>
<dbReference type="AlphaFoldDB" id="B3DXP6"/>
<dbReference type="Proteomes" id="UP000009149">
    <property type="component" value="Chromosome"/>
</dbReference>
<evidence type="ECO:0000313" key="2">
    <source>
        <dbReference type="Proteomes" id="UP000009149"/>
    </source>
</evidence>
<name>B3DXP6_METI4</name>
<organism evidence="1 2">
    <name type="scientific">Methylacidiphilum infernorum (isolate V4)</name>
    <name type="common">Methylokorus infernorum (strain V4)</name>
    <dbReference type="NCBI Taxonomy" id="481448"/>
    <lineage>
        <taxon>Bacteria</taxon>
        <taxon>Pseudomonadati</taxon>
        <taxon>Verrucomicrobiota</taxon>
        <taxon>Methylacidiphilae</taxon>
        <taxon>Methylacidiphilales</taxon>
        <taxon>Methylacidiphilaceae</taxon>
        <taxon>Methylacidiphilum (ex Ratnadevi et al. 2023)</taxon>
    </lineage>
</organism>
<sequence length="30" mass="3631">MVISSFGRRDFYMKMFIIHGVFPFCCLKKE</sequence>